<dbReference type="Proteomes" id="UP000193334">
    <property type="component" value="Chromosome"/>
</dbReference>
<evidence type="ECO:0000313" key="10">
    <source>
        <dbReference type="EMBL" id="ARN55980.1"/>
    </source>
</evidence>
<dbReference type="GO" id="GO:0005524">
    <property type="term" value="F:ATP binding"/>
    <property type="evidence" value="ECO:0007669"/>
    <property type="project" value="InterPro"/>
</dbReference>
<evidence type="ECO:0000313" key="11">
    <source>
        <dbReference type="Proteomes" id="UP000193334"/>
    </source>
</evidence>
<comment type="pathway">
    <text evidence="1">Cofactor biosynthesis; adenosylcobalamin biosynthesis; adenosylcobalamin from cob(II)yrinate a,c-diamide: step 2/7.</text>
</comment>
<keyword evidence="10" id="KW-0808">Transferase</keyword>
<comment type="similarity">
    <text evidence="2">Belongs to the Cob(I)alamin adenosyltransferase family.</text>
</comment>
<dbReference type="EC" id="2.5.1.17" evidence="3"/>
<protein>
    <recommendedName>
        <fullName evidence="3">corrinoid adenosyltransferase</fullName>
        <ecNumber evidence="3">2.5.1.17</ecNumber>
    </recommendedName>
    <alternativeName>
        <fullName evidence="5">Cob(II)alamin adenosyltransferase</fullName>
    </alternativeName>
    <alternativeName>
        <fullName evidence="7">Cob(II)yrinic acid a,c-diamide adenosyltransferase</fullName>
    </alternativeName>
    <alternativeName>
        <fullName evidence="6">Cobinamide/cobalamin adenosyltransferase</fullName>
    </alternativeName>
</protein>
<evidence type="ECO:0000256" key="6">
    <source>
        <dbReference type="ARBA" id="ARBA00033334"/>
    </source>
</evidence>
<keyword evidence="11" id="KW-1185">Reference proteome</keyword>
<evidence type="ECO:0000256" key="5">
    <source>
        <dbReference type="ARBA" id="ARBA00031529"/>
    </source>
</evidence>
<gene>
    <name evidence="10" type="primary">btuR</name>
    <name evidence="10" type="ORF">STSP1_00349</name>
</gene>
<evidence type="ECO:0000256" key="3">
    <source>
        <dbReference type="ARBA" id="ARBA00012454"/>
    </source>
</evidence>
<comment type="function">
    <text evidence="4">Required for both de novo synthesis of the corrin ring for the assimilation of exogenous corrinoids. Participates in the adenosylation of a variety of incomplete and complete corrinoids.</text>
</comment>
<dbReference type="GO" id="GO:0009236">
    <property type="term" value="P:cobalamin biosynthetic process"/>
    <property type="evidence" value="ECO:0007669"/>
    <property type="project" value="InterPro"/>
</dbReference>
<comment type="catalytic activity">
    <reaction evidence="8">
        <text>2 cob(II)yrinate a,c diamide + reduced [electron-transfer flavoprotein] + 2 ATP = 2 adenosylcob(III)yrinate a,c-diamide + 2 triphosphate + oxidized [electron-transfer flavoprotein] + 3 H(+)</text>
        <dbReference type="Rhea" id="RHEA:11528"/>
        <dbReference type="Rhea" id="RHEA-COMP:10685"/>
        <dbReference type="Rhea" id="RHEA-COMP:10686"/>
        <dbReference type="ChEBI" id="CHEBI:15378"/>
        <dbReference type="ChEBI" id="CHEBI:18036"/>
        <dbReference type="ChEBI" id="CHEBI:30616"/>
        <dbReference type="ChEBI" id="CHEBI:57692"/>
        <dbReference type="ChEBI" id="CHEBI:58307"/>
        <dbReference type="ChEBI" id="CHEBI:58503"/>
        <dbReference type="ChEBI" id="CHEBI:58537"/>
        <dbReference type="EC" id="2.5.1.17"/>
    </reaction>
</comment>
<dbReference type="AlphaFoldDB" id="A0A1W6LJK6"/>
<dbReference type="RefSeq" id="WP_085754699.1">
    <property type="nucleotide sequence ID" value="NZ_CP021023.1"/>
</dbReference>
<dbReference type="EMBL" id="CP021023">
    <property type="protein sequence ID" value="ARN55980.1"/>
    <property type="molecule type" value="Genomic_DNA"/>
</dbReference>
<dbReference type="STRING" id="1941349.STSP1_00349"/>
<evidence type="ECO:0000256" key="4">
    <source>
        <dbReference type="ARBA" id="ARBA00024929"/>
    </source>
</evidence>
<dbReference type="InterPro" id="IPR003724">
    <property type="entry name" value="CblAdoTrfase_CobA"/>
</dbReference>
<dbReference type="SUPFAM" id="SSF52540">
    <property type="entry name" value="P-loop containing nucleoside triphosphate hydrolases"/>
    <property type="match status" value="1"/>
</dbReference>
<evidence type="ECO:0000256" key="7">
    <source>
        <dbReference type="ARBA" id="ARBA00033354"/>
    </source>
</evidence>
<dbReference type="GO" id="GO:0008817">
    <property type="term" value="F:corrinoid adenosyltransferase activity"/>
    <property type="evidence" value="ECO:0007669"/>
    <property type="project" value="UniProtKB-EC"/>
</dbReference>
<evidence type="ECO:0000256" key="9">
    <source>
        <dbReference type="ARBA" id="ARBA00048692"/>
    </source>
</evidence>
<evidence type="ECO:0000256" key="1">
    <source>
        <dbReference type="ARBA" id="ARBA00005121"/>
    </source>
</evidence>
<dbReference type="KEGG" id="pbp:STSP1_00349"/>
<sequence length="180" mass="20010">MIENGLVQIYTGEGKGKTTAALGLSLRAAGDGNRVLFAQYLKPENLQLSERNAIEQSKLPIDFKTIDIDWNMWNSPDDSDERKKAAELIEKSLEHINTLTSEGVYNVVVLDEIIYCINIGLASVNQIQKLIEHKAGKVEIVLTGRGAKEEIIKLADLVSDIKSVKHPFAEGFRARKGIEY</sequence>
<accession>A0A1W6LJK6</accession>
<dbReference type="PIRSF" id="PIRSF015617">
    <property type="entry name" value="Adensltrnsf_CobA"/>
    <property type="match status" value="1"/>
</dbReference>
<dbReference type="Gene3D" id="3.40.50.300">
    <property type="entry name" value="P-loop containing nucleotide triphosphate hydrolases"/>
    <property type="match status" value="1"/>
</dbReference>
<comment type="catalytic activity">
    <reaction evidence="9">
        <text>2 cob(II)alamin + reduced [electron-transfer flavoprotein] + 2 ATP = 2 adenosylcob(III)alamin + 2 triphosphate + oxidized [electron-transfer flavoprotein] + 3 H(+)</text>
        <dbReference type="Rhea" id="RHEA:28671"/>
        <dbReference type="Rhea" id="RHEA-COMP:10685"/>
        <dbReference type="Rhea" id="RHEA-COMP:10686"/>
        <dbReference type="ChEBI" id="CHEBI:15378"/>
        <dbReference type="ChEBI" id="CHEBI:16304"/>
        <dbReference type="ChEBI" id="CHEBI:18036"/>
        <dbReference type="ChEBI" id="CHEBI:18408"/>
        <dbReference type="ChEBI" id="CHEBI:30616"/>
        <dbReference type="ChEBI" id="CHEBI:57692"/>
        <dbReference type="ChEBI" id="CHEBI:58307"/>
        <dbReference type="EC" id="2.5.1.17"/>
    </reaction>
</comment>
<name>A0A1W6LJK6_9BACT</name>
<evidence type="ECO:0000256" key="8">
    <source>
        <dbReference type="ARBA" id="ARBA00048555"/>
    </source>
</evidence>
<dbReference type="PANTHER" id="PTHR46638">
    <property type="entry name" value="CORRINOID ADENOSYLTRANSFERASE"/>
    <property type="match status" value="1"/>
</dbReference>
<proteinExistence type="inferred from homology"/>
<dbReference type="InterPro" id="IPR027417">
    <property type="entry name" value="P-loop_NTPase"/>
</dbReference>
<dbReference type="Pfam" id="PF02572">
    <property type="entry name" value="CobA_CobO_BtuR"/>
    <property type="match status" value="1"/>
</dbReference>
<evidence type="ECO:0000256" key="2">
    <source>
        <dbReference type="ARBA" id="ARBA00007487"/>
    </source>
</evidence>
<organism evidence="10 11">
    <name type="scientific">Sedimentisphaera salicampi</name>
    <dbReference type="NCBI Taxonomy" id="1941349"/>
    <lineage>
        <taxon>Bacteria</taxon>
        <taxon>Pseudomonadati</taxon>
        <taxon>Planctomycetota</taxon>
        <taxon>Phycisphaerae</taxon>
        <taxon>Sedimentisphaerales</taxon>
        <taxon>Sedimentisphaeraceae</taxon>
        <taxon>Sedimentisphaera</taxon>
    </lineage>
</organism>
<dbReference type="PANTHER" id="PTHR46638:SF1">
    <property type="entry name" value="CORRINOID ADENOSYLTRANSFERASE"/>
    <property type="match status" value="1"/>
</dbReference>
<reference evidence="11" key="1">
    <citation type="submission" date="2017-04" db="EMBL/GenBank/DDBJ databases">
        <title>Comparative genomics and description of representatives of a novel lineage of planctomycetes thriving in anoxic sediments.</title>
        <authorList>
            <person name="Spring S."/>
            <person name="Bunk B."/>
            <person name="Sproer C."/>
        </authorList>
    </citation>
    <scope>NUCLEOTIDE SEQUENCE [LARGE SCALE GENOMIC DNA]</scope>
    <source>
        <strain evidence="11">ST-PulAB-D4</strain>
    </source>
</reference>